<dbReference type="Pfam" id="PF06199">
    <property type="entry name" value="Phage_tail_2"/>
    <property type="match status" value="1"/>
</dbReference>
<dbReference type="InterPro" id="IPR011855">
    <property type="entry name" value="Phgtail_TP901_1"/>
</dbReference>
<name>A0A3B0SFS1_9ZZZZ</name>
<sequence length="138" mass="14505">MTAQHGKDILLKIEDPAGSGTYITMAGLRARTIALNARPVDVTNTDSPQAWRELLPGAGLKTASISGAGVFKDAAADEAVRAAFFAQDIRNWQIIIPDFGSLTGAFQIAALEYAGDYDREAVYSLTLSSAGAIAFAAI</sequence>
<dbReference type="NCBIfam" id="TIGR02126">
    <property type="entry name" value="phgtail_TP901_1"/>
    <property type="match status" value="1"/>
</dbReference>
<dbReference type="Gene3D" id="4.10.410.40">
    <property type="match status" value="1"/>
</dbReference>
<proteinExistence type="predicted"/>
<reference evidence="1" key="1">
    <citation type="submission" date="2018-06" db="EMBL/GenBank/DDBJ databases">
        <authorList>
            <person name="Zhirakovskaya E."/>
        </authorList>
    </citation>
    <scope>NUCLEOTIDE SEQUENCE</scope>
</reference>
<gene>
    <name evidence="1" type="ORF">MNBD_ALPHA06-748</name>
</gene>
<organism evidence="1">
    <name type="scientific">hydrothermal vent metagenome</name>
    <dbReference type="NCBI Taxonomy" id="652676"/>
    <lineage>
        <taxon>unclassified sequences</taxon>
        <taxon>metagenomes</taxon>
        <taxon>ecological metagenomes</taxon>
    </lineage>
</organism>
<evidence type="ECO:0000313" key="1">
    <source>
        <dbReference type="EMBL" id="VAV99806.1"/>
    </source>
</evidence>
<dbReference type="InterPro" id="IPR022344">
    <property type="entry name" value="GTA_major-tail"/>
</dbReference>
<dbReference type="EMBL" id="UOEE01000280">
    <property type="protein sequence ID" value="VAV99806.1"/>
    <property type="molecule type" value="Genomic_DNA"/>
</dbReference>
<dbReference type="AlphaFoldDB" id="A0A3B0SFS1"/>
<protein>
    <submittedName>
        <fullName evidence="1">Gene Transfer Agent tail protein</fullName>
    </submittedName>
</protein>
<dbReference type="PRINTS" id="PR01996">
    <property type="entry name" value="MTP1FAMILY"/>
</dbReference>
<accession>A0A3B0SFS1</accession>